<proteinExistence type="predicted"/>
<dbReference type="Gene3D" id="3.50.50.60">
    <property type="entry name" value="FAD/NAD(P)-binding domain"/>
    <property type="match status" value="1"/>
</dbReference>
<evidence type="ECO:0000256" key="2">
    <source>
        <dbReference type="ARBA" id="ARBA00022630"/>
    </source>
</evidence>
<keyword evidence="4" id="KW-0560">Oxidoreductase</keyword>
<sequence length="389" mass="42015">MRKVDIVVIGGGAMGLATAWRAAGRGRTVLLAEQFDIATPNGASHGACRNFNPHYATQPHLDLVREAADAFDELAEATGRILLDRCGLVSHGPGQTFRDVYDRMGEAGLEREWLSLAEAERRFTGMRFDTQVLYTPSAGRVRSEETLHALMEAAVGFGADLRFGTRAESIELDDDGGTVTLENVRTGEQEVVRAAVVVSAAGAWTTKLISGLVALPPLRVTQESPVHFPDFDVDATWPSFNHRPEPGDSRYGDYWKATVYGMHTPGEGIKAGWHRVGPETDPDKRTFLPDASSLASLREYAREWLPGVNADEIEPISCTYTTAPDSLFVCDRVGPLVVLAGFAGEGFKFVPSIGRLGADLADGLPGLPAFALDRDFGERDRSGLATVLG</sequence>
<evidence type="ECO:0000256" key="4">
    <source>
        <dbReference type="ARBA" id="ARBA00023002"/>
    </source>
</evidence>
<evidence type="ECO:0000259" key="5">
    <source>
        <dbReference type="Pfam" id="PF01266"/>
    </source>
</evidence>
<evidence type="ECO:0000313" key="7">
    <source>
        <dbReference type="Proteomes" id="UP000274391"/>
    </source>
</evidence>
<organism evidence="6 7">
    <name type="scientific">Gulosibacter macacae</name>
    <dbReference type="NCBI Taxonomy" id="2488791"/>
    <lineage>
        <taxon>Bacteria</taxon>
        <taxon>Bacillati</taxon>
        <taxon>Actinomycetota</taxon>
        <taxon>Actinomycetes</taxon>
        <taxon>Micrococcales</taxon>
        <taxon>Microbacteriaceae</taxon>
        <taxon>Gulosibacter</taxon>
    </lineage>
</organism>
<dbReference type="InterPro" id="IPR036188">
    <property type="entry name" value="FAD/NAD-bd_sf"/>
</dbReference>
<dbReference type="SUPFAM" id="SSF54373">
    <property type="entry name" value="FAD-linked reductases, C-terminal domain"/>
    <property type="match status" value="1"/>
</dbReference>
<dbReference type="Proteomes" id="UP000274391">
    <property type="component" value="Unassembled WGS sequence"/>
</dbReference>
<evidence type="ECO:0000256" key="3">
    <source>
        <dbReference type="ARBA" id="ARBA00022827"/>
    </source>
</evidence>
<accession>A0A3P3VY96</accession>
<keyword evidence="3" id="KW-0274">FAD</keyword>
<dbReference type="PRINTS" id="PR00411">
    <property type="entry name" value="PNDRDTASEI"/>
</dbReference>
<dbReference type="AlphaFoldDB" id="A0A3P3VY96"/>
<evidence type="ECO:0000313" key="6">
    <source>
        <dbReference type="EMBL" id="RRJ86576.1"/>
    </source>
</evidence>
<comment type="cofactor">
    <cofactor evidence="1">
        <name>FAD</name>
        <dbReference type="ChEBI" id="CHEBI:57692"/>
    </cofactor>
</comment>
<name>A0A3P3VY96_9MICO</name>
<keyword evidence="7" id="KW-1185">Reference proteome</keyword>
<dbReference type="Gene3D" id="3.30.9.10">
    <property type="entry name" value="D-Amino Acid Oxidase, subunit A, domain 2"/>
    <property type="match status" value="1"/>
</dbReference>
<dbReference type="RefSeq" id="WP_124972299.1">
    <property type="nucleotide sequence ID" value="NZ_RQVS01000008.1"/>
</dbReference>
<dbReference type="GO" id="GO:0008115">
    <property type="term" value="F:sarcosine oxidase activity"/>
    <property type="evidence" value="ECO:0007669"/>
    <property type="project" value="TreeGrafter"/>
</dbReference>
<dbReference type="PANTHER" id="PTHR10961">
    <property type="entry name" value="PEROXISOMAL SARCOSINE OXIDASE"/>
    <property type="match status" value="1"/>
</dbReference>
<comment type="caution">
    <text evidence="6">The sequence shown here is derived from an EMBL/GenBank/DDBJ whole genome shotgun (WGS) entry which is preliminary data.</text>
</comment>
<gene>
    <name evidence="6" type="ORF">EG850_07970</name>
</gene>
<protein>
    <submittedName>
        <fullName evidence="6">FAD-dependent oxidoreductase</fullName>
    </submittedName>
</protein>
<feature type="domain" description="FAD dependent oxidoreductase" evidence="5">
    <location>
        <begin position="5"/>
        <end position="360"/>
    </location>
</feature>
<dbReference type="SUPFAM" id="SSF51905">
    <property type="entry name" value="FAD/NAD(P)-binding domain"/>
    <property type="match status" value="1"/>
</dbReference>
<dbReference type="EMBL" id="RQVS01000008">
    <property type="protein sequence ID" value="RRJ86576.1"/>
    <property type="molecule type" value="Genomic_DNA"/>
</dbReference>
<reference evidence="6 7" key="1">
    <citation type="submission" date="2018-11" db="EMBL/GenBank/DDBJ databases">
        <title>YIM 102482-1 draft genome.</title>
        <authorList>
            <person name="Li G."/>
            <person name="Jiang Y."/>
        </authorList>
    </citation>
    <scope>NUCLEOTIDE SEQUENCE [LARGE SCALE GENOMIC DNA]</scope>
    <source>
        <strain evidence="6 7">YIM 102482-1</strain>
    </source>
</reference>
<dbReference type="OrthoDB" id="9806257at2"/>
<evidence type="ECO:0000256" key="1">
    <source>
        <dbReference type="ARBA" id="ARBA00001974"/>
    </source>
</evidence>
<keyword evidence="2" id="KW-0285">Flavoprotein</keyword>
<dbReference type="Pfam" id="PF01266">
    <property type="entry name" value="DAO"/>
    <property type="match status" value="1"/>
</dbReference>
<dbReference type="InterPro" id="IPR045170">
    <property type="entry name" value="MTOX"/>
</dbReference>
<dbReference type="PANTHER" id="PTHR10961:SF46">
    <property type="entry name" value="PEROXISOMAL SARCOSINE OXIDASE"/>
    <property type="match status" value="1"/>
</dbReference>
<dbReference type="GO" id="GO:0050660">
    <property type="term" value="F:flavin adenine dinucleotide binding"/>
    <property type="evidence" value="ECO:0007669"/>
    <property type="project" value="InterPro"/>
</dbReference>
<dbReference type="InterPro" id="IPR006076">
    <property type="entry name" value="FAD-dep_OxRdtase"/>
</dbReference>